<gene>
    <name evidence="7" type="primary">mtlD</name>
    <name evidence="10" type="ORF">C7K25_01500</name>
</gene>
<dbReference type="Gene3D" id="3.40.50.720">
    <property type="entry name" value="NAD(P)-binding Rossmann-like Domain"/>
    <property type="match status" value="1"/>
</dbReference>
<organism evidence="10 11">
    <name type="scientific">Gulosibacter molinativorax</name>
    <dbReference type="NCBI Taxonomy" id="256821"/>
    <lineage>
        <taxon>Bacteria</taxon>
        <taxon>Bacillati</taxon>
        <taxon>Actinomycetota</taxon>
        <taxon>Actinomycetes</taxon>
        <taxon>Micrococcales</taxon>
        <taxon>Microbacteriaceae</taxon>
        <taxon>Gulosibacter</taxon>
    </lineage>
</organism>
<dbReference type="Proteomes" id="UP001170379">
    <property type="component" value="Unassembled WGS sequence"/>
</dbReference>
<evidence type="ECO:0000256" key="2">
    <source>
        <dbReference type="ARBA" id="ARBA00012939"/>
    </source>
</evidence>
<dbReference type="InterPro" id="IPR013118">
    <property type="entry name" value="Mannitol_DH_C"/>
</dbReference>
<feature type="domain" description="Mannitol dehydrogenase C-terminal" evidence="9">
    <location>
        <begin position="198"/>
        <end position="339"/>
    </location>
</feature>
<reference evidence="10" key="2">
    <citation type="journal article" date="2022" name="Sci. Rep.">
        <title>In silico prediction of the enzymes involved in the degradation of the herbicide molinate by Gulosibacter molinativorax ON4T.</title>
        <authorList>
            <person name="Lopes A.R."/>
            <person name="Bunin E."/>
            <person name="Viana A.T."/>
            <person name="Froufe H."/>
            <person name="Munoz-Merida A."/>
            <person name="Pinho D."/>
            <person name="Figueiredo J."/>
            <person name="Barroso C."/>
            <person name="Vaz-Moreira I."/>
            <person name="Bellanger X."/>
            <person name="Egas C."/>
            <person name="Nunes O.C."/>
        </authorList>
    </citation>
    <scope>NUCLEOTIDE SEQUENCE</scope>
    <source>
        <strain evidence="10">ON4</strain>
    </source>
</reference>
<dbReference type="Pfam" id="PF01232">
    <property type="entry name" value="Mannitol_dh"/>
    <property type="match status" value="1"/>
</dbReference>
<dbReference type="HAMAP" id="MF_00196">
    <property type="entry name" value="Mannitol_dehydrog"/>
    <property type="match status" value="1"/>
</dbReference>
<proteinExistence type="inferred from homology"/>
<dbReference type="PRINTS" id="PR00084">
    <property type="entry name" value="MTLDHDRGNASE"/>
</dbReference>
<dbReference type="Gene3D" id="1.10.1040.10">
    <property type="entry name" value="N-(1-d-carboxylethyl)-l-norvaline Dehydrogenase, domain 2"/>
    <property type="match status" value="1"/>
</dbReference>
<dbReference type="PANTHER" id="PTHR30524:SF0">
    <property type="entry name" value="ALTRONATE OXIDOREDUCTASE-RELATED"/>
    <property type="match status" value="1"/>
</dbReference>
<sequence length="380" mass="41146">MTKTAVHFGAGNIGRGFIGLVLHESGYDVVFSDVNAELVDALNTAGTYEVHEVGAEAKTHVVDRYRAVNSAANEADAVAAVAEAEIITCAVGVGILKFIAPVIAKGLAARSADAPKAVVMACENAINATDQLREHVLEADASVAAKAVFANTAVDRIIPAVDAKGVDVVVEDFSEWAIERGPFAGREPELSGAHYVDDLSPYIERKLFTVNTGHATAAYWGHLEGERSIASALANPKVRAEVDAVLAETSALLIAKYGFSREEHQAYVDRTIQRFENPELPDTPVRIGRQPMRKLGRHDRFVQPAYELAEREMSYDALLRGISAALRFREDSDPQSQELFKVLTGCTAESVLDRVFSIDQGDLLYDELVKIVLAAKKDLV</sequence>
<dbReference type="InterPro" id="IPR036291">
    <property type="entry name" value="NAD(P)-bd_dom_sf"/>
</dbReference>
<comment type="catalytic activity">
    <reaction evidence="6 7">
        <text>D-mannitol 1-phosphate + NAD(+) = beta-D-fructose 6-phosphate + NADH + H(+)</text>
        <dbReference type="Rhea" id="RHEA:19661"/>
        <dbReference type="ChEBI" id="CHEBI:15378"/>
        <dbReference type="ChEBI" id="CHEBI:57540"/>
        <dbReference type="ChEBI" id="CHEBI:57634"/>
        <dbReference type="ChEBI" id="CHEBI:57945"/>
        <dbReference type="ChEBI" id="CHEBI:61381"/>
        <dbReference type="EC" id="1.1.1.17"/>
    </reaction>
</comment>
<keyword evidence="4 7" id="KW-0560">Oxidoreductase</keyword>
<evidence type="ECO:0000259" key="9">
    <source>
        <dbReference type="Pfam" id="PF08125"/>
    </source>
</evidence>
<evidence type="ECO:0000256" key="5">
    <source>
        <dbReference type="ARBA" id="ARBA00023027"/>
    </source>
</evidence>
<comment type="caution">
    <text evidence="10">The sequence shown here is derived from an EMBL/GenBank/DDBJ whole genome shotgun (WGS) entry which is preliminary data.</text>
</comment>
<dbReference type="NCBIfam" id="NF002652">
    <property type="entry name" value="PRK02318.2-5"/>
    <property type="match status" value="1"/>
</dbReference>
<evidence type="ECO:0000313" key="10">
    <source>
        <dbReference type="EMBL" id="MDJ1370056.1"/>
    </source>
</evidence>
<dbReference type="InterPro" id="IPR023028">
    <property type="entry name" value="Mannitol_1_phos_5_DH"/>
</dbReference>
<reference evidence="10" key="1">
    <citation type="submission" date="2018-03" db="EMBL/GenBank/DDBJ databases">
        <authorList>
            <person name="Nunes O.C."/>
            <person name="Lopes A.R."/>
            <person name="Froufe H."/>
            <person name="Munoz-Merida A."/>
            <person name="Barroso C."/>
            <person name="Egas C."/>
        </authorList>
    </citation>
    <scope>NUCLEOTIDE SEQUENCE</scope>
    <source>
        <strain evidence="10">ON4</strain>
    </source>
</reference>
<feature type="domain" description="Mannitol dehydrogenase N-terminal" evidence="8">
    <location>
        <begin position="4"/>
        <end position="191"/>
    </location>
</feature>
<keyword evidence="5 7" id="KW-0520">NAD</keyword>
<evidence type="ECO:0000256" key="7">
    <source>
        <dbReference type="HAMAP-Rule" id="MF_00196"/>
    </source>
</evidence>
<dbReference type="PANTHER" id="PTHR30524">
    <property type="entry name" value="MANNITOL-1-PHOSPHATE 5-DEHYDROGENASE"/>
    <property type="match status" value="1"/>
</dbReference>
<accession>A0ABT7C4B9</accession>
<dbReference type="InterPro" id="IPR008927">
    <property type="entry name" value="6-PGluconate_DH-like_C_sf"/>
</dbReference>
<keyword evidence="11" id="KW-1185">Reference proteome</keyword>
<evidence type="ECO:0000256" key="6">
    <source>
        <dbReference type="ARBA" id="ARBA00048615"/>
    </source>
</evidence>
<evidence type="ECO:0000313" key="11">
    <source>
        <dbReference type="Proteomes" id="UP001170379"/>
    </source>
</evidence>
<dbReference type="EC" id="1.1.1.17" evidence="2 7"/>
<evidence type="ECO:0000256" key="4">
    <source>
        <dbReference type="ARBA" id="ARBA00023002"/>
    </source>
</evidence>
<name>A0ABT7C4B9_9MICO</name>
<feature type="binding site" evidence="7">
    <location>
        <begin position="5"/>
        <end position="16"/>
    </location>
    <ligand>
        <name>NAD(+)</name>
        <dbReference type="ChEBI" id="CHEBI:57540"/>
    </ligand>
</feature>
<comment type="similarity">
    <text evidence="1 7">Belongs to the mannitol dehydrogenase family.</text>
</comment>
<dbReference type="EMBL" id="PXVD01000002">
    <property type="protein sequence ID" value="MDJ1370056.1"/>
    <property type="molecule type" value="Genomic_DNA"/>
</dbReference>
<dbReference type="RefSeq" id="WP_026935922.1">
    <property type="nucleotide sequence ID" value="NZ_CP028426.1"/>
</dbReference>
<evidence type="ECO:0000256" key="3">
    <source>
        <dbReference type="ARBA" id="ARBA00016219"/>
    </source>
</evidence>
<dbReference type="InterPro" id="IPR013131">
    <property type="entry name" value="Mannitol_DH_N"/>
</dbReference>
<evidence type="ECO:0000256" key="1">
    <source>
        <dbReference type="ARBA" id="ARBA00006541"/>
    </source>
</evidence>
<dbReference type="InterPro" id="IPR000669">
    <property type="entry name" value="Mannitol_DH"/>
</dbReference>
<dbReference type="Pfam" id="PF08125">
    <property type="entry name" value="Mannitol_dh_C"/>
    <property type="match status" value="1"/>
</dbReference>
<dbReference type="SUPFAM" id="SSF51735">
    <property type="entry name" value="NAD(P)-binding Rossmann-fold domains"/>
    <property type="match status" value="1"/>
</dbReference>
<protein>
    <recommendedName>
        <fullName evidence="3 7">Mannitol-1-phosphate 5-dehydrogenase</fullName>
        <ecNumber evidence="2 7">1.1.1.17</ecNumber>
    </recommendedName>
</protein>
<evidence type="ECO:0000259" key="8">
    <source>
        <dbReference type="Pfam" id="PF01232"/>
    </source>
</evidence>
<dbReference type="SUPFAM" id="SSF48179">
    <property type="entry name" value="6-phosphogluconate dehydrogenase C-terminal domain-like"/>
    <property type="match status" value="1"/>
</dbReference>
<dbReference type="InterPro" id="IPR013328">
    <property type="entry name" value="6PGD_dom2"/>
</dbReference>